<sequence>MSETKVNTEGLRMQYPFLEKIWAHYDEFNQAVEHSDPHKYYYHAICEQVMKKVQNNEKWNNDICIKLIRNLRNFPSIRNTDKYNSERCNNLNSWLYYITKNYDVHQNSIMKIFDVYKDKMEIVGHGTPYCSKYLYKDIYKNSDEIIKLINLKEYENDILSILMNNNHNNHRLCLKFIFECANKYKKMNKIYCTNQTINSSEKSYICSELLKFMRLFTSYISTKEELIEKLPSLDAEESEKFPICSSDTGKKGVKLEKKQNYITVEFINLVLLEKL</sequence>
<dbReference type="PhylomeDB" id="K6UFF3"/>
<reference evidence="1 2" key="1">
    <citation type="journal article" date="2012" name="Nat. Genet.">
        <title>Plasmodium cynomolgi genome sequences provide insight into Plasmodium vivax and the monkey malaria clade.</title>
        <authorList>
            <person name="Tachibana S."/>
            <person name="Sullivan S.A."/>
            <person name="Kawai S."/>
            <person name="Nakamura S."/>
            <person name="Kim H.R."/>
            <person name="Goto N."/>
            <person name="Arisue N."/>
            <person name="Palacpac N.M.Q."/>
            <person name="Honma H."/>
            <person name="Yagi M."/>
            <person name="Tougan T."/>
            <person name="Katakai Y."/>
            <person name="Kaneko O."/>
            <person name="Mita T."/>
            <person name="Kita K."/>
            <person name="Yasutomi Y."/>
            <person name="Sutton P.L."/>
            <person name="Shakhbatyan R."/>
            <person name="Horii T."/>
            <person name="Yasunaga T."/>
            <person name="Barnwell J.W."/>
            <person name="Escalante A.A."/>
            <person name="Carlton J.M."/>
            <person name="Tanabe K."/>
        </authorList>
    </citation>
    <scope>NUCLEOTIDE SEQUENCE [LARGE SCALE GENOMIC DNA]</scope>
    <source>
        <strain evidence="1 2">B</strain>
    </source>
</reference>
<evidence type="ECO:0000313" key="2">
    <source>
        <dbReference type="Proteomes" id="UP000006319"/>
    </source>
</evidence>
<feature type="non-terminal residue" evidence="1">
    <location>
        <position position="275"/>
    </location>
</feature>
<dbReference type="EMBL" id="DF158442">
    <property type="protein sequence ID" value="GAB70001.1"/>
    <property type="molecule type" value="Genomic_DNA"/>
</dbReference>
<dbReference type="Proteomes" id="UP000006319">
    <property type="component" value="Unassembled WGS sequence"/>
</dbReference>
<protein>
    <recommendedName>
        <fullName evidence="3">CYIR protein</fullName>
    </recommendedName>
</protein>
<accession>K6UFF3</accession>
<keyword evidence="2" id="KW-1185">Reference proteome</keyword>
<proteinExistence type="predicted"/>
<evidence type="ECO:0000313" key="1">
    <source>
        <dbReference type="EMBL" id="GAB70001.1"/>
    </source>
</evidence>
<dbReference type="VEuPathDB" id="PlasmoDB:PCYB_007500"/>
<dbReference type="GeneID" id="14696543"/>
<dbReference type="OrthoDB" id="384458at2759"/>
<gene>
    <name evidence="1" type="ORF">PCYB_007500</name>
</gene>
<name>K6UFF3_PLACD</name>
<dbReference type="RefSeq" id="XP_004228219.1">
    <property type="nucleotide sequence ID" value="XM_004228171.1"/>
</dbReference>
<dbReference type="OMA" id="IFECANK"/>
<evidence type="ECO:0008006" key="3">
    <source>
        <dbReference type="Google" id="ProtNLM"/>
    </source>
</evidence>
<dbReference type="AlphaFoldDB" id="K6UFF3"/>
<dbReference type="KEGG" id="pcy:PCYB_007500"/>
<organism evidence="1 2">
    <name type="scientific">Plasmodium cynomolgi (strain B)</name>
    <dbReference type="NCBI Taxonomy" id="1120755"/>
    <lineage>
        <taxon>Eukaryota</taxon>
        <taxon>Sar</taxon>
        <taxon>Alveolata</taxon>
        <taxon>Apicomplexa</taxon>
        <taxon>Aconoidasida</taxon>
        <taxon>Haemosporida</taxon>
        <taxon>Plasmodiidae</taxon>
        <taxon>Plasmodium</taxon>
        <taxon>Plasmodium (Plasmodium)</taxon>
    </lineage>
</organism>